<dbReference type="Proteomes" id="UP000297918">
    <property type="component" value="Unassembled WGS sequence"/>
</dbReference>
<feature type="domain" description="Cyclic nucleotide-binding" evidence="1">
    <location>
        <begin position="192"/>
        <end position="292"/>
    </location>
</feature>
<dbReference type="EMBL" id="RQFL01000011">
    <property type="protein sequence ID" value="TGK93937.1"/>
    <property type="molecule type" value="Genomic_DNA"/>
</dbReference>
<evidence type="ECO:0000259" key="1">
    <source>
        <dbReference type="PROSITE" id="PS50042"/>
    </source>
</evidence>
<dbReference type="InterPro" id="IPR018488">
    <property type="entry name" value="cNMP-bd_CS"/>
</dbReference>
<dbReference type="RefSeq" id="WP_135749167.1">
    <property type="nucleotide sequence ID" value="NZ_RQFL01000011.1"/>
</dbReference>
<dbReference type="AlphaFoldDB" id="A0A4R9IPT6"/>
<dbReference type="InterPro" id="IPR050397">
    <property type="entry name" value="Env_Response_Regulators"/>
</dbReference>
<reference evidence="2 4" key="2">
    <citation type="journal article" date="2019" name="PLoS Negl. Trop. Dis.">
        <title>Revisiting the worldwide diversity of Leptospira species in the environment.</title>
        <authorList>
            <person name="Vincent A.T."/>
            <person name="Schiettekatte O."/>
            <person name="Bourhy P."/>
            <person name="Veyrier F.J."/>
            <person name="Picardeau M."/>
        </authorList>
    </citation>
    <scope>NUCLEOTIDE SEQUENCE [LARGE SCALE GENOMIC DNA]</scope>
    <source>
        <strain evidence="2 4">201800280</strain>
        <strain evidence="3">201800281</strain>
    </source>
</reference>
<dbReference type="PROSITE" id="PS00889">
    <property type="entry name" value="CNMP_BINDING_2"/>
    <property type="match status" value="1"/>
</dbReference>
<evidence type="ECO:0000313" key="3">
    <source>
        <dbReference type="EMBL" id="TGK93937.1"/>
    </source>
</evidence>
<dbReference type="GO" id="GO:0005829">
    <property type="term" value="C:cytosol"/>
    <property type="evidence" value="ECO:0007669"/>
    <property type="project" value="TreeGrafter"/>
</dbReference>
<sequence length="403" mass="45694">MSFFQMVTFPANSYIIVEGKKDANNFYIIREGKVRVTRETAVVGEDPNQVLGPGDFFGVVAAMSQHPQIESATSLTNVSLISVSYDQFGTLIQKSTAVAMNIIRFFSMKLRQFDTTITRLSFRNAVEEDPNELFKIGEYYFQQQNTSHATFAYQSYLKHLPNGQFVPQAKLRLQTSNQPFQAPPIDYNKFNRNYKDSEMIFCEHEPGKELFILQSGKVKISKIVNQNEVMLAVLQAGDIFGEMAILDNKPRSASAVAAGDVELLAINKANFEGMVKAQPQLATRLITLLSERIWIAYKQLANLLLKDPQGRVVDTLMTLAEKNRIKVAPKQAYNFEIGTKDLLKMVGLTDPKDELLISDIMKNNKFIRMDMGKIVCTDMAELEKLVQFYHKKANMENKLKKLK</sequence>
<dbReference type="EMBL" id="RQFM01000006">
    <property type="protein sequence ID" value="TGK90042.1"/>
    <property type="molecule type" value="Genomic_DNA"/>
</dbReference>
<dbReference type="SUPFAM" id="SSF51206">
    <property type="entry name" value="cAMP-binding domain-like"/>
    <property type="match status" value="2"/>
</dbReference>
<evidence type="ECO:0000313" key="5">
    <source>
        <dbReference type="Proteomes" id="UP000297918"/>
    </source>
</evidence>
<keyword evidence="5" id="KW-1185">Reference proteome</keyword>
<evidence type="ECO:0000313" key="2">
    <source>
        <dbReference type="EMBL" id="TGK90042.1"/>
    </source>
</evidence>
<dbReference type="InterPro" id="IPR000595">
    <property type="entry name" value="cNMP-bd_dom"/>
</dbReference>
<dbReference type="InterPro" id="IPR018490">
    <property type="entry name" value="cNMP-bd_dom_sf"/>
</dbReference>
<dbReference type="Pfam" id="PF00027">
    <property type="entry name" value="cNMP_binding"/>
    <property type="match status" value="2"/>
</dbReference>
<protein>
    <submittedName>
        <fullName evidence="2">Crp/Fnr family transcriptional regulator</fullName>
    </submittedName>
</protein>
<gene>
    <name evidence="2" type="ORF">EHQ23_00285</name>
    <name evidence="3" type="ORF">EHQ26_07925</name>
</gene>
<dbReference type="OrthoDB" id="305756at2"/>
<dbReference type="SMART" id="SM00100">
    <property type="entry name" value="cNMP"/>
    <property type="match status" value="2"/>
</dbReference>
<comment type="caution">
    <text evidence="2">The sequence shown here is derived from an EMBL/GenBank/DDBJ whole genome shotgun (WGS) entry which is preliminary data.</text>
</comment>
<evidence type="ECO:0000313" key="4">
    <source>
        <dbReference type="Proteomes" id="UP000297394"/>
    </source>
</evidence>
<organism evidence="2 4">
    <name type="scientific">Leptospira bourretii</name>
    <dbReference type="NCBI Taxonomy" id="2484962"/>
    <lineage>
        <taxon>Bacteria</taxon>
        <taxon>Pseudomonadati</taxon>
        <taxon>Spirochaetota</taxon>
        <taxon>Spirochaetia</taxon>
        <taxon>Leptospirales</taxon>
        <taxon>Leptospiraceae</taxon>
        <taxon>Leptospira</taxon>
    </lineage>
</organism>
<reference evidence="3" key="1">
    <citation type="submission" date="2018-10" db="EMBL/GenBank/DDBJ databases">
        <authorList>
            <person name="Vincent A.T."/>
            <person name="Schiettekatte O."/>
            <person name="Bourhy P."/>
            <person name="Veyrier F.J."/>
            <person name="Picardeau M."/>
        </authorList>
    </citation>
    <scope>NUCLEOTIDE SEQUENCE</scope>
    <source>
        <strain evidence="3">201800281</strain>
    </source>
</reference>
<dbReference type="CDD" id="cd00038">
    <property type="entry name" value="CAP_ED"/>
    <property type="match status" value="2"/>
</dbReference>
<dbReference type="PANTHER" id="PTHR24567">
    <property type="entry name" value="CRP FAMILY TRANSCRIPTIONAL REGULATORY PROTEIN"/>
    <property type="match status" value="1"/>
</dbReference>
<dbReference type="PROSITE" id="PS50042">
    <property type="entry name" value="CNMP_BINDING_3"/>
    <property type="match status" value="2"/>
</dbReference>
<dbReference type="InterPro" id="IPR014710">
    <property type="entry name" value="RmlC-like_jellyroll"/>
</dbReference>
<proteinExistence type="predicted"/>
<dbReference type="Proteomes" id="UP000297394">
    <property type="component" value="Unassembled WGS sequence"/>
</dbReference>
<dbReference type="Gene3D" id="2.60.120.10">
    <property type="entry name" value="Jelly Rolls"/>
    <property type="match status" value="2"/>
</dbReference>
<dbReference type="PANTHER" id="PTHR24567:SF74">
    <property type="entry name" value="HTH-TYPE TRANSCRIPTIONAL REGULATOR ARCR"/>
    <property type="match status" value="1"/>
</dbReference>
<name>A0A4R9IPT6_9LEPT</name>
<feature type="domain" description="Cyclic nucleotide-binding" evidence="1">
    <location>
        <begin position="1"/>
        <end position="109"/>
    </location>
</feature>
<accession>A0A4R9IPT6</accession>
<dbReference type="GO" id="GO:0003700">
    <property type="term" value="F:DNA-binding transcription factor activity"/>
    <property type="evidence" value="ECO:0007669"/>
    <property type="project" value="TreeGrafter"/>
</dbReference>